<name>W8AZD4_CERCA</name>
<reference evidence="2" key="1">
    <citation type="submission" date="2013-07" db="EMBL/GenBank/DDBJ databases">
        <authorList>
            <person name="Geib S."/>
        </authorList>
    </citation>
    <scope>NUCLEOTIDE SEQUENCE</scope>
</reference>
<feature type="compositionally biased region" description="Polar residues" evidence="1">
    <location>
        <begin position="1"/>
        <end position="15"/>
    </location>
</feature>
<dbReference type="AlphaFoldDB" id="W8AZD4"/>
<dbReference type="EMBL" id="GAMC01016337">
    <property type="protein sequence ID" value="JAB90218.1"/>
    <property type="molecule type" value="mRNA"/>
</dbReference>
<protein>
    <submittedName>
        <fullName evidence="2">Uncharacterized protein</fullName>
    </submittedName>
</protein>
<evidence type="ECO:0000256" key="1">
    <source>
        <dbReference type="SAM" id="MobiDB-lite"/>
    </source>
</evidence>
<organism evidence="2">
    <name type="scientific">Ceratitis capitata</name>
    <name type="common">Mediterranean fruit fly</name>
    <name type="synonym">Tephritis capitata</name>
    <dbReference type="NCBI Taxonomy" id="7213"/>
    <lineage>
        <taxon>Eukaryota</taxon>
        <taxon>Metazoa</taxon>
        <taxon>Ecdysozoa</taxon>
        <taxon>Arthropoda</taxon>
        <taxon>Hexapoda</taxon>
        <taxon>Insecta</taxon>
        <taxon>Pterygota</taxon>
        <taxon>Neoptera</taxon>
        <taxon>Endopterygota</taxon>
        <taxon>Diptera</taxon>
        <taxon>Brachycera</taxon>
        <taxon>Muscomorpha</taxon>
        <taxon>Tephritoidea</taxon>
        <taxon>Tephritidae</taxon>
        <taxon>Ceratitis</taxon>
        <taxon>Ceratitis</taxon>
    </lineage>
</organism>
<sequence length="353" mass="38635">MASFTVAQSSQTRPTSVSNNNNNHSNSKSNSNSEIQSIYGNQNNYITENSSSNGNYKNNNGITKKDYEYGKSKQYNTDDPGAPTATTTTNISSANIRRYNEFVISERDRYRAGNYRDSIEANAKTIDYNVSAFKWPTEDSANSKTTASANANANANANAIAASNTAAASAAAAEATTIEENNQFTTITKSTLSKIKQNSETECLSNQGTLFTRLAVNAVYSETEFANKEKLKLGDFNIPINVGRRSTDQQSKYDYANKANAIPSGYKHRLLYNIGSESESDVGDPHDSITKFVCTVTTAATIVAFICAIFANANANSNATTKDTSRHGWDSVDRCRRAYVTRVHEWSNAYCYS</sequence>
<proteinExistence type="evidence at transcript level"/>
<feature type="region of interest" description="Disordered" evidence="1">
    <location>
        <begin position="1"/>
        <end position="35"/>
    </location>
</feature>
<accession>W8AZD4</accession>
<evidence type="ECO:0000313" key="2">
    <source>
        <dbReference type="EMBL" id="JAB90218.1"/>
    </source>
</evidence>
<feature type="compositionally biased region" description="Low complexity" evidence="1">
    <location>
        <begin position="16"/>
        <end position="33"/>
    </location>
</feature>
<reference evidence="2" key="2">
    <citation type="journal article" date="2014" name="BMC Genomics">
        <title>A genomic perspective to assessing quality of mass-reared SIT flies used in Mediterranean fruit fly (Ceratitis capitata) eradication in California.</title>
        <authorList>
            <person name="Calla B."/>
            <person name="Hall B."/>
            <person name="Hou S."/>
            <person name="Geib S.M."/>
        </authorList>
    </citation>
    <scope>NUCLEOTIDE SEQUENCE</scope>
</reference>